<evidence type="ECO:0000313" key="4">
    <source>
        <dbReference type="Proteomes" id="UP000051749"/>
    </source>
</evidence>
<dbReference type="InterPro" id="IPR051159">
    <property type="entry name" value="Hexapeptide_acetyltransf"/>
</dbReference>
<dbReference type="STRING" id="319653.SAMN04487973_1118"/>
<proteinExistence type="inferred from homology"/>
<keyword evidence="2" id="KW-0808">Transferase</keyword>
<gene>
    <name evidence="3" type="ORF">IV87_GL001163</name>
</gene>
<dbReference type="Gene3D" id="2.160.10.10">
    <property type="entry name" value="Hexapeptide repeat proteins"/>
    <property type="match status" value="1"/>
</dbReference>
<dbReference type="InterPro" id="IPR001451">
    <property type="entry name" value="Hexapep"/>
</dbReference>
<name>A0A0R2K5N2_9LACO</name>
<evidence type="ECO:0000313" key="3">
    <source>
        <dbReference type="EMBL" id="KRN81469.1"/>
    </source>
</evidence>
<dbReference type="Pfam" id="PF00132">
    <property type="entry name" value="Hexapep"/>
    <property type="match status" value="1"/>
</dbReference>
<organism evidence="3 4">
    <name type="scientific">Pediococcus ethanolidurans</name>
    <dbReference type="NCBI Taxonomy" id="319653"/>
    <lineage>
        <taxon>Bacteria</taxon>
        <taxon>Bacillati</taxon>
        <taxon>Bacillota</taxon>
        <taxon>Bacilli</taxon>
        <taxon>Lactobacillales</taxon>
        <taxon>Lactobacillaceae</taxon>
        <taxon>Pediococcus</taxon>
    </lineage>
</organism>
<evidence type="ECO:0000256" key="1">
    <source>
        <dbReference type="ARBA" id="ARBA00007274"/>
    </source>
</evidence>
<dbReference type="PANTHER" id="PTHR23416">
    <property type="entry name" value="SIALIC ACID SYNTHASE-RELATED"/>
    <property type="match status" value="1"/>
</dbReference>
<dbReference type="PATRIC" id="fig|319653.3.peg.1178"/>
<accession>A0A0R2K5N2</accession>
<dbReference type="InterPro" id="IPR011004">
    <property type="entry name" value="Trimer_LpxA-like_sf"/>
</dbReference>
<dbReference type="EMBL" id="JQBY01000027">
    <property type="protein sequence ID" value="KRN81469.1"/>
    <property type="molecule type" value="Genomic_DNA"/>
</dbReference>
<protein>
    <recommendedName>
        <fullName evidence="5">Maltose O-acetyltransferase</fullName>
    </recommendedName>
</protein>
<dbReference type="AlphaFoldDB" id="A0A0R2K5N2"/>
<comment type="caution">
    <text evidence="3">The sequence shown here is derived from an EMBL/GenBank/DDBJ whole genome shotgun (WGS) entry which is preliminary data.</text>
</comment>
<dbReference type="GO" id="GO:0008374">
    <property type="term" value="F:O-acyltransferase activity"/>
    <property type="evidence" value="ECO:0007669"/>
    <property type="project" value="TreeGrafter"/>
</dbReference>
<comment type="similarity">
    <text evidence="1">Belongs to the transferase hexapeptide repeat family.</text>
</comment>
<sequence>MVCVDHKIGSSRQRAGEHIERPIIIGNGAWIGMNVTIMPGVVIGEGCVIAANSTVLKNTHANELYVGTPAKSIRKLN</sequence>
<evidence type="ECO:0008006" key="5">
    <source>
        <dbReference type="Google" id="ProtNLM"/>
    </source>
</evidence>
<evidence type="ECO:0000256" key="2">
    <source>
        <dbReference type="ARBA" id="ARBA00022679"/>
    </source>
</evidence>
<dbReference type="PANTHER" id="PTHR23416:SF23">
    <property type="entry name" value="ACETYLTRANSFERASE C18B11.09C-RELATED"/>
    <property type="match status" value="1"/>
</dbReference>
<reference evidence="3 4" key="1">
    <citation type="journal article" date="2015" name="Genome Announc.">
        <title>Expanding the biotechnology potential of lactobacilli through comparative genomics of 213 strains and associated genera.</title>
        <authorList>
            <person name="Sun Z."/>
            <person name="Harris H.M."/>
            <person name="McCann A."/>
            <person name="Guo C."/>
            <person name="Argimon S."/>
            <person name="Zhang W."/>
            <person name="Yang X."/>
            <person name="Jeffery I.B."/>
            <person name="Cooney J.C."/>
            <person name="Kagawa T.F."/>
            <person name="Liu W."/>
            <person name="Song Y."/>
            <person name="Salvetti E."/>
            <person name="Wrobel A."/>
            <person name="Rasinkangas P."/>
            <person name="Parkhill J."/>
            <person name="Rea M.C."/>
            <person name="O'Sullivan O."/>
            <person name="Ritari J."/>
            <person name="Douillard F.P."/>
            <person name="Paul Ross R."/>
            <person name="Yang R."/>
            <person name="Briner A.E."/>
            <person name="Felis G.E."/>
            <person name="de Vos W.M."/>
            <person name="Barrangou R."/>
            <person name="Klaenhammer T.R."/>
            <person name="Caufield P.W."/>
            <person name="Cui Y."/>
            <person name="Zhang H."/>
            <person name="O'Toole P.W."/>
        </authorList>
    </citation>
    <scope>NUCLEOTIDE SEQUENCE [LARGE SCALE GENOMIC DNA]</scope>
    <source>
        <strain evidence="3 4">DSM 22301</strain>
    </source>
</reference>
<dbReference type="Proteomes" id="UP000051749">
    <property type="component" value="Unassembled WGS sequence"/>
</dbReference>
<dbReference type="SUPFAM" id="SSF51161">
    <property type="entry name" value="Trimeric LpxA-like enzymes"/>
    <property type="match status" value="1"/>
</dbReference>